<dbReference type="Proteomes" id="UP000473885">
    <property type="component" value="Unassembled WGS sequence"/>
</dbReference>
<gene>
    <name evidence="2" type="ORF">FDF74_05885</name>
</gene>
<dbReference type="EMBL" id="SXDP01000003">
    <property type="protein sequence ID" value="NEZ46746.1"/>
    <property type="molecule type" value="Genomic_DNA"/>
</dbReference>
<dbReference type="AlphaFoldDB" id="A0A6M0R967"/>
<dbReference type="RefSeq" id="WP_163248971.1">
    <property type="nucleotide sequence ID" value="NZ_SXDP01000003.1"/>
</dbReference>
<organism evidence="2 3">
    <name type="scientific">Clostridium niameyense</name>
    <dbReference type="NCBI Taxonomy" id="1622073"/>
    <lineage>
        <taxon>Bacteria</taxon>
        <taxon>Bacillati</taxon>
        <taxon>Bacillota</taxon>
        <taxon>Clostridia</taxon>
        <taxon>Eubacteriales</taxon>
        <taxon>Clostridiaceae</taxon>
        <taxon>Clostridium</taxon>
    </lineage>
</organism>
<proteinExistence type="predicted"/>
<feature type="chain" id="PRO_5026680344" evidence="1">
    <location>
        <begin position="25"/>
        <end position="321"/>
    </location>
</feature>
<feature type="signal peptide" evidence="1">
    <location>
        <begin position="1"/>
        <end position="24"/>
    </location>
</feature>
<evidence type="ECO:0000256" key="1">
    <source>
        <dbReference type="SAM" id="SignalP"/>
    </source>
</evidence>
<keyword evidence="3" id="KW-1185">Reference proteome</keyword>
<evidence type="ECO:0000313" key="3">
    <source>
        <dbReference type="Proteomes" id="UP000473885"/>
    </source>
</evidence>
<name>A0A6M0R967_9CLOT</name>
<protein>
    <submittedName>
        <fullName evidence="2">Uncharacterized protein</fullName>
    </submittedName>
</protein>
<sequence length="321" mass="35532">MKKTALVLLLSGVLLAAPASAVKAYDKDITLPTEKVAVVDGKIKSQITIDKDVSLVDPWLYVDIKLDALKSKQGKINYAELALKRAYAFMNDSSLSLKDGDFSIILNNGFVINKTNFHDKKITDMAKKEILDKDFYRGDTLFKVAFLYNNNSVERTTYWKLIDTIDLPAGSSHVLNKTYTVGITQDEELGMGQALGLKLISEVSAGAGIDYKFASAKIASKLNADLNFNISKNFKDNKQVKSSFESTTKISYSPSDKDKVILRYQLVDNYKVAPKQFKEGTIKLENQMNQGGINIVKVAPSAGDKGIDAPIDKIFDITLYK</sequence>
<evidence type="ECO:0000313" key="2">
    <source>
        <dbReference type="EMBL" id="NEZ46746.1"/>
    </source>
</evidence>
<keyword evidence="1" id="KW-0732">Signal</keyword>
<reference evidence="2 3" key="1">
    <citation type="submission" date="2019-04" db="EMBL/GenBank/DDBJ databases">
        <title>Genome sequencing of Clostridium botulinum Groups I-IV and Clostridium butyricum.</title>
        <authorList>
            <person name="Brunt J."/>
            <person name="Van Vliet A.H.M."/>
            <person name="Stringer S.C."/>
            <person name="Carter A.T."/>
            <person name="Peck M.W."/>
        </authorList>
    </citation>
    <scope>NUCLEOTIDE SEQUENCE [LARGE SCALE GENOMIC DNA]</scope>
    <source>
        <strain evidence="2 3">IFR 18/094</strain>
    </source>
</reference>
<comment type="caution">
    <text evidence="2">The sequence shown here is derived from an EMBL/GenBank/DDBJ whole genome shotgun (WGS) entry which is preliminary data.</text>
</comment>
<accession>A0A6M0R967</accession>